<evidence type="ECO:0000256" key="1">
    <source>
        <dbReference type="SAM" id="MobiDB-lite"/>
    </source>
</evidence>
<sequence length="198" mass="21179">MNRCLSAVLLAVCLVAGAAPSVVSAASVYRTTDAQGNAVFTDRPVEQGERVELEPLSVLPSAPVREPAARDVERETARQPASADTPFMPYTTFRIAQPEDGETLPTGAAGNVQVALAIEPALRPDHKVRLLVDGRVSQSALHARVFMVTGLVRGEHTLQAELLDARGQVRHRSAPVTLYVQRASVHLPANPNNPARSP</sequence>
<organism evidence="4 5">
    <name type="scientific">Modicisalibacter tunisiensis</name>
    <dbReference type="NCBI Taxonomy" id="390637"/>
    <lineage>
        <taxon>Bacteria</taxon>
        <taxon>Pseudomonadati</taxon>
        <taxon>Pseudomonadota</taxon>
        <taxon>Gammaproteobacteria</taxon>
        <taxon>Oceanospirillales</taxon>
        <taxon>Halomonadaceae</taxon>
        <taxon>Modicisalibacter</taxon>
    </lineage>
</organism>
<feature type="compositionally biased region" description="Basic and acidic residues" evidence="1">
    <location>
        <begin position="67"/>
        <end position="77"/>
    </location>
</feature>
<dbReference type="EMBL" id="JAGXFD010000001">
    <property type="protein sequence ID" value="MBZ9567097.1"/>
    <property type="molecule type" value="Genomic_DNA"/>
</dbReference>
<reference evidence="4 5" key="1">
    <citation type="submission" date="2021-05" db="EMBL/GenBank/DDBJ databases">
        <title>Petroleum and Energy Research Collection (APPE): ex situ preservation of microbial diversity associated with the oil industry and exploitation of its biotechnological potential.</title>
        <authorList>
            <person name="Paixao C.T.M."/>
            <person name="Gomes M.B."/>
            <person name="Oliveira V.M."/>
        </authorList>
    </citation>
    <scope>NUCLEOTIDE SEQUENCE [LARGE SCALE GENOMIC DNA]</scope>
    <source>
        <strain evidence="4 5">LIT2</strain>
    </source>
</reference>
<dbReference type="RefSeq" id="WP_224420459.1">
    <property type="nucleotide sequence ID" value="NZ_JAGXFD010000001.1"/>
</dbReference>
<keyword evidence="5" id="KW-1185">Reference proteome</keyword>
<evidence type="ECO:0000313" key="4">
    <source>
        <dbReference type="EMBL" id="MBZ9567097.1"/>
    </source>
</evidence>
<evidence type="ECO:0000313" key="5">
    <source>
        <dbReference type="Proteomes" id="UP001319883"/>
    </source>
</evidence>
<evidence type="ECO:0000256" key="2">
    <source>
        <dbReference type="SAM" id="SignalP"/>
    </source>
</evidence>
<proteinExistence type="predicted"/>
<feature type="signal peptide" evidence="2">
    <location>
        <begin position="1"/>
        <end position="25"/>
    </location>
</feature>
<name>A0ABS7WZB1_9GAMM</name>
<feature type="domain" description="DUF4124" evidence="3">
    <location>
        <begin position="19"/>
        <end position="70"/>
    </location>
</feature>
<accession>A0ABS7WZB1</accession>
<feature type="region of interest" description="Disordered" evidence="1">
    <location>
        <begin position="64"/>
        <end position="83"/>
    </location>
</feature>
<evidence type="ECO:0000259" key="3">
    <source>
        <dbReference type="Pfam" id="PF13511"/>
    </source>
</evidence>
<dbReference type="Pfam" id="PF13511">
    <property type="entry name" value="DUF4124"/>
    <property type="match status" value="1"/>
</dbReference>
<keyword evidence="2" id="KW-0732">Signal</keyword>
<protein>
    <submittedName>
        <fullName evidence="4">DUF4124 domain-containing protein</fullName>
    </submittedName>
</protein>
<feature type="chain" id="PRO_5046664539" evidence="2">
    <location>
        <begin position="26"/>
        <end position="198"/>
    </location>
</feature>
<dbReference type="InterPro" id="IPR025392">
    <property type="entry name" value="DUF4124"/>
</dbReference>
<gene>
    <name evidence="4" type="ORF">KGQ91_05250</name>
</gene>
<dbReference type="Proteomes" id="UP001319883">
    <property type="component" value="Unassembled WGS sequence"/>
</dbReference>
<comment type="caution">
    <text evidence="4">The sequence shown here is derived from an EMBL/GenBank/DDBJ whole genome shotgun (WGS) entry which is preliminary data.</text>
</comment>